<dbReference type="SUPFAM" id="SSF48452">
    <property type="entry name" value="TPR-like"/>
    <property type="match status" value="1"/>
</dbReference>
<keyword evidence="7 10" id="KW-1133">Transmembrane helix</keyword>
<sequence length="298" mass="34307">MLKTLIIFLILIAGLIVGPMIAGHQGIAFFQLAGYRIKMSFTTFLVLEAILFVVLYLIYWLIKKITGTSSLLGRWMRLVSPKRSTKRLEIANLMMLEGNYKKAQKLYTQGAKYSHNIAVTYLQAVRAALNNNDITSAYQLLEKAAPHCQDKERFAFQLTQIRIEVQNNEVTTARYHIEQLLDDHPRNNELLKMADKVYCQLQDYQAAIGLFPSMYKAATYTEQYLDQHKQAVYLARIQQLANNNDVNALYNWWKDQPRAVRNTVAYQKEMAVHLATQGKQDEAQKLLNQLAKNQKIAE</sequence>
<evidence type="ECO:0000256" key="5">
    <source>
        <dbReference type="ARBA" id="ARBA00022519"/>
    </source>
</evidence>
<keyword evidence="6 10" id="KW-0812">Transmembrane</keyword>
<evidence type="ECO:0000256" key="6">
    <source>
        <dbReference type="ARBA" id="ARBA00022692"/>
    </source>
</evidence>
<dbReference type="GO" id="GO:0006779">
    <property type="term" value="P:porphyrin-containing compound biosynthetic process"/>
    <property type="evidence" value="ECO:0007669"/>
    <property type="project" value="UniProtKB-KW"/>
</dbReference>
<keyword evidence="13" id="KW-1185">Reference proteome</keyword>
<dbReference type="NCBIfam" id="TIGR00540">
    <property type="entry name" value="TPR_hemY_coli"/>
    <property type="match status" value="1"/>
</dbReference>
<dbReference type="UniPathway" id="UPA00252"/>
<evidence type="ECO:0000313" key="12">
    <source>
        <dbReference type="EMBL" id="QIQ21251.1"/>
    </source>
</evidence>
<evidence type="ECO:0000256" key="8">
    <source>
        <dbReference type="ARBA" id="ARBA00023136"/>
    </source>
</evidence>
<keyword evidence="9" id="KW-0627">Porphyrin biosynthesis</keyword>
<feature type="transmembrane region" description="Helical" evidence="10">
    <location>
        <begin position="6"/>
        <end position="30"/>
    </location>
</feature>
<accession>A0A6G9IAK2</accession>
<evidence type="ECO:0000256" key="9">
    <source>
        <dbReference type="ARBA" id="ARBA00023244"/>
    </source>
</evidence>
<feature type="domain" description="HemY N-terminal" evidence="11">
    <location>
        <begin position="30"/>
        <end position="130"/>
    </location>
</feature>
<reference evidence="12 13" key="1">
    <citation type="submission" date="2020-03" db="EMBL/GenBank/DDBJ databases">
        <title>Complete genome sequence of Orbus sp. IPMB12 (BCRC 80908).</title>
        <authorList>
            <person name="Lo W.-S."/>
            <person name="Chang T.-H."/>
            <person name="Kuo C.-H."/>
        </authorList>
    </citation>
    <scope>NUCLEOTIDE SEQUENCE [LARGE SCALE GENOMIC DNA]</scope>
    <source>
        <strain evidence="12 13">IPMB12</strain>
    </source>
</reference>
<evidence type="ECO:0000256" key="1">
    <source>
        <dbReference type="ARBA" id="ARBA00002962"/>
    </source>
</evidence>
<dbReference type="EMBL" id="CP050253">
    <property type="protein sequence ID" value="QIQ21251.1"/>
    <property type="molecule type" value="Genomic_DNA"/>
</dbReference>
<dbReference type="GO" id="GO:0005886">
    <property type="term" value="C:plasma membrane"/>
    <property type="evidence" value="ECO:0007669"/>
    <property type="project" value="UniProtKB-SubCell"/>
</dbReference>
<dbReference type="RefSeq" id="WP_166915875.1">
    <property type="nucleotide sequence ID" value="NZ_CP050253.1"/>
</dbReference>
<dbReference type="KEGG" id="orb:IPMB12_05870"/>
<evidence type="ECO:0000256" key="4">
    <source>
        <dbReference type="ARBA" id="ARBA00022475"/>
    </source>
</evidence>
<dbReference type="InterPro" id="IPR005254">
    <property type="entry name" value="Heme_biosyn_assoc_TPR_pro"/>
</dbReference>
<keyword evidence="4" id="KW-1003">Cell membrane</keyword>
<evidence type="ECO:0000256" key="7">
    <source>
        <dbReference type="ARBA" id="ARBA00022989"/>
    </source>
</evidence>
<dbReference type="InterPro" id="IPR011990">
    <property type="entry name" value="TPR-like_helical_dom_sf"/>
</dbReference>
<evidence type="ECO:0000313" key="13">
    <source>
        <dbReference type="Proteomes" id="UP000501168"/>
    </source>
</evidence>
<keyword evidence="5" id="KW-0997">Cell inner membrane</keyword>
<dbReference type="Pfam" id="PF07219">
    <property type="entry name" value="HemY_N"/>
    <property type="match status" value="1"/>
</dbReference>
<protein>
    <recommendedName>
        <fullName evidence="11">HemY N-terminal domain-containing protein</fullName>
    </recommendedName>
</protein>
<organism evidence="12 13">
    <name type="scientific">Zophobihabitans entericus</name>
    <dbReference type="NCBI Taxonomy" id="1635327"/>
    <lineage>
        <taxon>Bacteria</taxon>
        <taxon>Pseudomonadati</taxon>
        <taxon>Pseudomonadota</taxon>
        <taxon>Gammaproteobacteria</taxon>
        <taxon>Orbales</taxon>
        <taxon>Orbaceae</taxon>
        <taxon>Zophobihabitans</taxon>
    </lineage>
</organism>
<dbReference type="InParanoid" id="A0A6G9IAK2"/>
<evidence type="ECO:0000259" key="11">
    <source>
        <dbReference type="Pfam" id="PF07219"/>
    </source>
</evidence>
<name>A0A6G9IAK2_9GAMM</name>
<evidence type="ECO:0000256" key="10">
    <source>
        <dbReference type="SAM" id="Phobius"/>
    </source>
</evidence>
<feature type="transmembrane region" description="Helical" evidence="10">
    <location>
        <begin position="42"/>
        <end position="62"/>
    </location>
</feature>
<keyword evidence="8 10" id="KW-0472">Membrane</keyword>
<dbReference type="FunCoup" id="A0A6G9IAK2">
    <property type="interactions" value="118"/>
</dbReference>
<comment type="function">
    <text evidence="1">Involved in a late step of protoheme IX synthesis.</text>
</comment>
<dbReference type="AlphaFoldDB" id="A0A6G9IAK2"/>
<evidence type="ECO:0000256" key="2">
    <source>
        <dbReference type="ARBA" id="ARBA00004429"/>
    </source>
</evidence>
<dbReference type="Gene3D" id="1.25.40.10">
    <property type="entry name" value="Tetratricopeptide repeat domain"/>
    <property type="match status" value="1"/>
</dbReference>
<gene>
    <name evidence="12" type="ORF">IPMB12_05870</name>
</gene>
<dbReference type="GO" id="GO:0042168">
    <property type="term" value="P:heme metabolic process"/>
    <property type="evidence" value="ECO:0007669"/>
    <property type="project" value="InterPro"/>
</dbReference>
<comment type="pathway">
    <text evidence="3">Porphyrin-containing compound metabolism; protoheme biosynthesis.</text>
</comment>
<dbReference type="InterPro" id="IPR010817">
    <property type="entry name" value="HemY_N"/>
</dbReference>
<evidence type="ECO:0000256" key="3">
    <source>
        <dbReference type="ARBA" id="ARBA00004744"/>
    </source>
</evidence>
<comment type="subcellular location">
    <subcellularLocation>
        <location evidence="2">Cell inner membrane</location>
        <topology evidence="2">Multi-pass membrane protein</topology>
    </subcellularLocation>
</comment>
<dbReference type="Proteomes" id="UP000501168">
    <property type="component" value="Chromosome"/>
</dbReference>
<proteinExistence type="predicted"/>